<feature type="transmembrane region" description="Helical" evidence="2">
    <location>
        <begin position="386"/>
        <end position="407"/>
    </location>
</feature>
<comment type="caution">
    <text evidence="3">The sequence shown here is derived from an EMBL/GenBank/DDBJ whole genome shotgun (WGS) entry which is preliminary data.</text>
</comment>
<proteinExistence type="predicted"/>
<accession>A0A9W7ATL4</accession>
<dbReference type="PANTHER" id="PTHR46313:SF3">
    <property type="entry name" value="PROLYCOPENE ISOMERASE, CHLOROPLASTIC"/>
    <property type="match status" value="1"/>
</dbReference>
<sequence length="430" mass="48982">GAFQDGSFAEPNCYKNDDYAKNPDYIALKEKQSQVLFDAIARVIPDIRERVKHEDAIVEIGTPLTHRRFNRRAYGAYGPGVDEDGSVWSLLQSKSLNMPGLYLCGDSTFPGIGIPGVAASGTIAANSFVGIREHNRELSRSPKVAPESPLTPHPDMDPASSRVEKIRIHTFLTTRLRFPSLLARFFSGNIISDEPWKWVSTHLQVSQAHVKLFKFMLLTYILIFIIRQYVREDKAMEIDDEWRHDEFMAYFFLPSLLDVMSYFTVGRLFVRQGTDNFMFAFPCALGAFFMSWLGLIPALNTDLERDSIEGWTAATWIPVAILFGLFSMVLILHAFTAYKEKLLAGRMLEVIIMSLLVLKPIASRESFHPHHWFLAWLFGCHANQRFWWSLALQGFLWGIYINGVAVWGRDGLLGCQEDKVSHYAKFPRLA</sequence>
<feature type="non-terminal residue" evidence="3">
    <location>
        <position position="430"/>
    </location>
</feature>
<feature type="transmembrane region" description="Helical" evidence="2">
    <location>
        <begin position="250"/>
        <end position="270"/>
    </location>
</feature>
<protein>
    <submittedName>
        <fullName evidence="3">Uncharacterized protein</fullName>
    </submittedName>
</protein>
<dbReference type="Proteomes" id="UP001165082">
    <property type="component" value="Unassembled WGS sequence"/>
</dbReference>
<dbReference type="InterPro" id="IPR036188">
    <property type="entry name" value="FAD/NAD-bd_sf"/>
</dbReference>
<keyword evidence="2" id="KW-1133">Transmembrane helix</keyword>
<dbReference type="GO" id="GO:0016116">
    <property type="term" value="P:carotenoid metabolic process"/>
    <property type="evidence" value="ECO:0007669"/>
    <property type="project" value="InterPro"/>
</dbReference>
<evidence type="ECO:0000256" key="1">
    <source>
        <dbReference type="SAM" id="MobiDB-lite"/>
    </source>
</evidence>
<dbReference type="EMBL" id="BRXZ01001727">
    <property type="protein sequence ID" value="GMH77426.1"/>
    <property type="molecule type" value="Genomic_DNA"/>
</dbReference>
<organism evidence="3 4">
    <name type="scientific">Triparma retinervis</name>
    <dbReference type="NCBI Taxonomy" id="2557542"/>
    <lineage>
        <taxon>Eukaryota</taxon>
        <taxon>Sar</taxon>
        <taxon>Stramenopiles</taxon>
        <taxon>Ochrophyta</taxon>
        <taxon>Bolidophyceae</taxon>
        <taxon>Parmales</taxon>
        <taxon>Triparmaceae</taxon>
        <taxon>Triparma</taxon>
    </lineage>
</organism>
<keyword evidence="2" id="KW-0812">Transmembrane</keyword>
<feature type="region of interest" description="Disordered" evidence="1">
    <location>
        <begin position="136"/>
        <end position="159"/>
    </location>
</feature>
<reference evidence="3" key="1">
    <citation type="submission" date="2022-07" db="EMBL/GenBank/DDBJ databases">
        <title>Genome analysis of Parmales, a sister group of diatoms, reveals the evolutionary specialization of diatoms from phago-mixotrophs to photoautotrophs.</title>
        <authorList>
            <person name="Ban H."/>
            <person name="Sato S."/>
            <person name="Yoshikawa S."/>
            <person name="Kazumasa Y."/>
            <person name="Nakamura Y."/>
            <person name="Ichinomiya M."/>
            <person name="Saitoh K."/>
            <person name="Sato N."/>
            <person name="Blanc-Mathieu R."/>
            <person name="Endo H."/>
            <person name="Kuwata A."/>
            <person name="Ogata H."/>
        </authorList>
    </citation>
    <scope>NUCLEOTIDE SEQUENCE</scope>
</reference>
<evidence type="ECO:0000313" key="3">
    <source>
        <dbReference type="EMBL" id="GMH77426.1"/>
    </source>
</evidence>
<dbReference type="PANTHER" id="PTHR46313">
    <property type="match status" value="1"/>
</dbReference>
<feature type="transmembrane region" description="Helical" evidence="2">
    <location>
        <begin position="212"/>
        <end position="230"/>
    </location>
</feature>
<evidence type="ECO:0000256" key="2">
    <source>
        <dbReference type="SAM" id="Phobius"/>
    </source>
</evidence>
<feature type="transmembrane region" description="Helical" evidence="2">
    <location>
        <begin position="277"/>
        <end position="296"/>
    </location>
</feature>
<name>A0A9W7ATL4_9STRA</name>
<feature type="transmembrane region" description="Helical" evidence="2">
    <location>
        <begin position="316"/>
        <end position="336"/>
    </location>
</feature>
<keyword evidence="2" id="KW-0472">Membrane</keyword>
<evidence type="ECO:0000313" key="4">
    <source>
        <dbReference type="Proteomes" id="UP001165082"/>
    </source>
</evidence>
<gene>
    <name evidence="3" type="ORF">TrRE_jg10148</name>
</gene>
<keyword evidence="4" id="KW-1185">Reference proteome</keyword>
<dbReference type="InterPro" id="IPR045892">
    <property type="entry name" value="CrtISO-like"/>
</dbReference>
<dbReference type="OrthoDB" id="192932at2759"/>
<dbReference type="AlphaFoldDB" id="A0A9W7ATL4"/>
<dbReference type="SUPFAM" id="SSF51905">
    <property type="entry name" value="FAD/NAD(P)-binding domain"/>
    <property type="match status" value="1"/>
</dbReference>